<dbReference type="InterPro" id="IPR008969">
    <property type="entry name" value="CarboxyPept-like_regulatory"/>
</dbReference>
<evidence type="ECO:0000256" key="2">
    <source>
        <dbReference type="SAM" id="SignalP"/>
    </source>
</evidence>
<evidence type="ECO:0000259" key="3">
    <source>
        <dbReference type="Pfam" id="PF00432"/>
    </source>
</evidence>
<proteinExistence type="predicted"/>
<comment type="caution">
    <text evidence="4">The sequence shown here is derived from an EMBL/GenBank/DDBJ whole genome shotgun (WGS) entry which is preliminary data.</text>
</comment>
<feature type="chain" id="PRO_5040813207" evidence="2">
    <location>
        <begin position="22"/>
        <end position="916"/>
    </location>
</feature>
<dbReference type="InterPro" id="IPR013784">
    <property type="entry name" value="Carb-bd-like_fold"/>
</dbReference>
<reference evidence="4" key="1">
    <citation type="journal article" date="2022" name="Front. Microbiol.">
        <title>Genome-based taxonomic rearrangement of Oceanobacter-related bacteria including the description of Thalassolituus hydrocarbonoclasticus sp. nov. and Thalassolituus pacificus sp. nov. and emended description of the genus Thalassolituus.</title>
        <authorList>
            <person name="Dong C."/>
            <person name="Wei L."/>
            <person name="Wang J."/>
            <person name="Lai Q."/>
            <person name="Huang Z."/>
            <person name="Shao Z."/>
        </authorList>
    </citation>
    <scope>NUCLEOTIDE SEQUENCE</scope>
    <source>
        <strain evidence="4">59MF3M-4</strain>
    </source>
</reference>
<dbReference type="Gene3D" id="1.50.10.20">
    <property type="match status" value="2"/>
</dbReference>
<keyword evidence="4" id="KW-0121">Carboxypeptidase</keyword>
<keyword evidence="2" id="KW-0732">Signal</keyword>
<reference evidence="4" key="2">
    <citation type="submission" date="2022-08" db="EMBL/GenBank/DDBJ databases">
        <authorList>
            <person name="Dong C."/>
        </authorList>
    </citation>
    <scope>NUCLEOTIDE SEQUENCE</scope>
    <source>
        <strain evidence="4">59MF3M-4</strain>
    </source>
</reference>
<feature type="signal peptide" evidence="2">
    <location>
        <begin position="1"/>
        <end position="21"/>
    </location>
</feature>
<keyword evidence="4" id="KW-0378">Hydrolase</keyword>
<evidence type="ECO:0000256" key="1">
    <source>
        <dbReference type="ARBA" id="ARBA00022737"/>
    </source>
</evidence>
<evidence type="ECO:0000313" key="4">
    <source>
        <dbReference type="EMBL" id="MCT7359245.1"/>
    </source>
</evidence>
<dbReference type="CDD" id="cd00688">
    <property type="entry name" value="ISOPREN_C2_like"/>
    <property type="match status" value="1"/>
</dbReference>
<dbReference type="SUPFAM" id="SSF48239">
    <property type="entry name" value="Terpenoid cyclases/Protein prenyltransferases"/>
    <property type="match status" value="1"/>
</dbReference>
<sequence>MNVWFRVFYIVLALLPATLHAHTSATSDDITRGLAWLSSQQQADGSFRSNTMAATDWQASTEALQAFASAGQQDHLNTQTLATYLAGLNAPETELLSRRISANLRLGQPFADDLATLALRQNSDGGFGDENGFDSSVYDTLFALQVLANAGNRASPATSAAIGFLLSQQRSDGSFALDSDTASSAYITALTLRAVTPYLYVYNVGESLNKGQEYLYSLSAANGSWQSDWQAALFLLAVVPLTTDVTRYANTLSWLKLQQQGNGSWQDDAFTTALAVQALYLSANISLPTAPDKATVRGRTVDAVSAQPLANVRITTSPLSATDLLSDAQGSFVLNGLEEGSYRLTYEADGYLTASQTLNVKAGQLIDLGDIRLNLAPTTSLVRGVVSDANTGLPVAQALVQVTLAGTTTDTLTAVDGSYQLSSGAGSASLMISASGYHGVSASANLVAGSAAEFSVQLQPDSEPTVPLQLSGRVLDATTGQPLADVQAEQLSNTSAVLSGSDGRFTIPSPLAGEQQIMLSRPGYDSVLLSVVVPATGRAALGDILLTASEPVSTTRITGRITDADSGSAIEGAQVSVFGSSTTSDSNGFYQLDGITSLEFVIGANATGYVFGSAPVSLSQPRALTMDIALMPANAGGILVSQVTTGQPAYGAYQRVALSTTLTNLTVRERRLLLYVLITDNNNQILDRFPGADLPALPDTDNAEAWEHYKQHLSDATEVLAPNESRHVELAMSWNSGRQAPGQYRVTIQALDADTSQVLAEAAAALVIEPTQALPSLAAEITPAFALLDSNADLTLGAVLRNASNVPVDASLSWTLADPDNQILSSGRQDLQITPEQTNLQLTLENLQQQISRSGNYPLTLTLDTTATQGTPEAAQLFVPPTVRLQVEQDLTPQQLIPGAERRSQVRILIKGVDGE</sequence>
<accession>A0A9X2WFQ8</accession>
<name>A0A9X2WFQ8_9GAMM</name>
<dbReference type="GO" id="GO:0030246">
    <property type="term" value="F:carbohydrate binding"/>
    <property type="evidence" value="ECO:0007669"/>
    <property type="project" value="InterPro"/>
</dbReference>
<dbReference type="AlphaFoldDB" id="A0A9X2WFQ8"/>
<dbReference type="InterPro" id="IPR008930">
    <property type="entry name" value="Terpenoid_cyclase/PrenylTrfase"/>
</dbReference>
<feature type="domain" description="Prenyltransferase alpha-alpha toroid" evidence="3">
    <location>
        <begin position="8"/>
        <end position="92"/>
    </location>
</feature>
<dbReference type="Proteomes" id="UP001147830">
    <property type="component" value="Unassembled WGS sequence"/>
</dbReference>
<organism evidence="4 5">
    <name type="scientific">Thalassolituus pacificus</name>
    <dbReference type="NCBI Taxonomy" id="2975440"/>
    <lineage>
        <taxon>Bacteria</taxon>
        <taxon>Pseudomonadati</taxon>
        <taxon>Pseudomonadota</taxon>
        <taxon>Gammaproteobacteria</taxon>
        <taxon>Oceanospirillales</taxon>
        <taxon>Oceanospirillaceae</taxon>
        <taxon>Thalassolituus</taxon>
    </lineage>
</organism>
<dbReference type="InterPro" id="IPR001330">
    <property type="entry name" value="Prenyltrans"/>
</dbReference>
<keyword evidence="1" id="KW-0677">Repeat</keyword>
<dbReference type="GO" id="GO:0004180">
    <property type="term" value="F:carboxypeptidase activity"/>
    <property type="evidence" value="ECO:0007669"/>
    <property type="project" value="UniProtKB-KW"/>
</dbReference>
<dbReference type="EMBL" id="JAOANI010000015">
    <property type="protein sequence ID" value="MCT7359245.1"/>
    <property type="molecule type" value="Genomic_DNA"/>
</dbReference>
<gene>
    <name evidence="4" type="ORF">NYR02_09450</name>
</gene>
<keyword evidence="4" id="KW-0645">Protease</keyword>
<dbReference type="Gene3D" id="2.60.40.1120">
    <property type="entry name" value="Carboxypeptidase-like, regulatory domain"/>
    <property type="match status" value="4"/>
</dbReference>
<dbReference type="SUPFAM" id="SSF49452">
    <property type="entry name" value="Starch-binding domain-like"/>
    <property type="match status" value="2"/>
</dbReference>
<dbReference type="Pfam" id="PF13620">
    <property type="entry name" value="CarboxypepD_reg"/>
    <property type="match status" value="3"/>
</dbReference>
<dbReference type="Pfam" id="PF00432">
    <property type="entry name" value="Prenyltrans"/>
    <property type="match status" value="2"/>
</dbReference>
<keyword evidence="5" id="KW-1185">Reference proteome</keyword>
<feature type="domain" description="Prenyltransferase alpha-alpha toroid" evidence="3">
    <location>
        <begin position="116"/>
        <end position="220"/>
    </location>
</feature>
<evidence type="ECO:0000313" key="5">
    <source>
        <dbReference type="Proteomes" id="UP001147830"/>
    </source>
</evidence>
<dbReference type="RefSeq" id="WP_260976116.1">
    <property type="nucleotide sequence ID" value="NZ_JAOANI010000015.1"/>
</dbReference>
<dbReference type="SUPFAM" id="SSF49464">
    <property type="entry name" value="Carboxypeptidase regulatory domain-like"/>
    <property type="match status" value="2"/>
</dbReference>
<protein>
    <submittedName>
        <fullName evidence="4">Carboxypeptidase regulatory-like domain-containing protein</fullName>
    </submittedName>
</protein>